<dbReference type="AlphaFoldDB" id="A0A9D6LRF5"/>
<dbReference type="Pfam" id="PF03083">
    <property type="entry name" value="MtN3_slv"/>
    <property type="match status" value="1"/>
</dbReference>
<sequence>MRQHGLIHIHKRERHHQPKLEPFPSKKPLVRLLDTAALANGILSPFASLPQLFYILRTHQTSGVSALTWLLLGLSSIVWSTYGFYHRAWPIVISSIISLFLDCAIILAVMTYR</sequence>
<comment type="caution">
    <text evidence="2">The sequence shown here is derived from an EMBL/GenBank/DDBJ whole genome shotgun (WGS) entry which is preliminary data.</text>
</comment>
<accession>A0A9D6LRF5</accession>
<keyword evidence="1" id="KW-1133">Transmembrane helix</keyword>
<reference evidence="2" key="1">
    <citation type="submission" date="2020-07" db="EMBL/GenBank/DDBJ databases">
        <title>Huge and variable diversity of episymbiotic CPR bacteria and DPANN archaea in groundwater ecosystems.</title>
        <authorList>
            <person name="He C.Y."/>
            <person name="Keren R."/>
            <person name="Whittaker M."/>
            <person name="Farag I.F."/>
            <person name="Doudna J."/>
            <person name="Cate J.H.D."/>
            <person name="Banfield J.F."/>
        </authorList>
    </citation>
    <scope>NUCLEOTIDE SEQUENCE</scope>
    <source>
        <strain evidence="2">NC_groundwater_972_Pr1_S-0.2um_49_27</strain>
    </source>
</reference>
<keyword evidence="1" id="KW-0812">Transmembrane</keyword>
<evidence type="ECO:0000313" key="2">
    <source>
        <dbReference type="EMBL" id="MBI3627681.1"/>
    </source>
</evidence>
<dbReference type="EMBL" id="JACQCQ010000009">
    <property type="protein sequence ID" value="MBI3627681.1"/>
    <property type="molecule type" value="Genomic_DNA"/>
</dbReference>
<protein>
    <submittedName>
        <fullName evidence="2">Uncharacterized protein</fullName>
    </submittedName>
</protein>
<evidence type="ECO:0000313" key="3">
    <source>
        <dbReference type="Proteomes" id="UP000808388"/>
    </source>
</evidence>
<keyword evidence="1" id="KW-0472">Membrane</keyword>
<name>A0A9D6LRF5_9BACT</name>
<dbReference type="GO" id="GO:0016020">
    <property type="term" value="C:membrane"/>
    <property type="evidence" value="ECO:0007669"/>
    <property type="project" value="InterPro"/>
</dbReference>
<dbReference type="Gene3D" id="1.20.1280.290">
    <property type="match status" value="1"/>
</dbReference>
<feature type="transmembrane region" description="Helical" evidence="1">
    <location>
        <begin position="63"/>
        <end position="82"/>
    </location>
</feature>
<dbReference type="Proteomes" id="UP000808388">
    <property type="component" value="Unassembled WGS sequence"/>
</dbReference>
<evidence type="ECO:0000256" key="1">
    <source>
        <dbReference type="SAM" id="Phobius"/>
    </source>
</evidence>
<organism evidence="2 3">
    <name type="scientific">Candidatus Sungiibacteriota bacterium</name>
    <dbReference type="NCBI Taxonomy" id="2750080"/>
    <lineage>
        <taxon>Bacteria</taxon>
        <taxon>Candidatus Sungiibacteriota</taxon>
    </lineage>
</organism>
<feature type="transmembrane region" description="Helical" evidence="1">
    <location>
        <begin position="88"/>
        <end position="112"/>
    </location>
</feature>
<proteinExistence type="predicted"/>
<gene>
    <name evidence="2" type="ORF">HY220_03000</name>
</gene>
<dbReference type="InterPro" id="IPR004316">
    <property type="entry name" value="SWEET_rpt"/>
</dbReference>